<reference evidence="2" key="1">
    <citation type="journal article" date="2022" name="Int. J. Mol. Sci.">
        <title>Draft Genome of Tanacetum Coccineum: Genomic Comparison of Closely Related Tanacetum-Family Plants.</title>
        <authorList>
            <person name="Yamashiro T."/>
            <person name="Shiraishi A."/>
            <person name="Nakayama K."/>
            <person name="Satake H."/>
        </authorList>
    </citation>
    <scope>NUCLEOTIDE SEQUENCE</scope>
</reference>
<reference evidence="2" key="2">
    <citation type="submission" date="2022-01" db="EMBL/GenBank/DDBJ databases">
        <authorList>
            <person name="Yamashiro T."/>
            <person name="Shiraishi A."/>
            <person name="Satake H."/>
            <person name="Nakayama K."/>
        </authorList>
    </citation>
    <scope>NUCLEOTIDE SEQUENCE</scope>
</reference>
<evidence type="ECO:0000256" key="1">
    <source>
        <dbReference type="SAM" id="MobiDB-lite"/>
    </source>
</evidence>
<dbReference type="Proteomes" id="UP001151760">
    <property type="component" value="Unassembled WGS sequence"/>
</dbReference>
<protein>
    <submittedName>
        <fullName evidence="2">Uncharacterized protein</fullName>
    </submittedName>
</protein>
<accession>A0ABQ5GCP4</accession>
<proteinExistence type="predicted"/>
<dbReference type="EMBL" id="BQNB010018335">
    <property type="protein sequence ID" value="GJT73255.1"/>
    <property type="molecule type" value="Genomic_DNA"/>
</dbReference>
<comment type="caution">
    <text evidence="2">The sequence shown here is derived from an EMBL/GenBank/DDBJ whole genome shotgun (WGS) entry which is preliminary data.</text>
</comment>
<evidence type="ECO:0000313" key="3">
    <source>
        <dbReference type="Proteomes" id="UP001151760"/>
    </source>
</evidence>
<sequence>MEHTYDQPQPSPVQQPASPEPQPTSPPKSPPLQGPTSTYAKATRINVALFVAPRGDRHYVQVVAGCWRTVVQVAFKRTKIYTRELSLVSRRNLMLELVLVIKSLCLLVMEDLSLVSQILVLVKSESAKEKERKYLKNNLSLKDQRKKQIREEEASLAEIARIPSSEAVK</sequence>
<evidence type="ECO:0000313" key="2">
    <source>
        <dbReference type="EMBL" id="GJT73255.1"/>
    </source>
</evidence>
<keyword evidence="3" id="KW-1185">Reference proteome</keyword>
<gene>
    <name evidence="2" type="ORF">Tco_1032541</name>
</gene>
<feature type="region of interest" description="Disordered" evidence="1">
    <location>
        <begin position="1"/>
        <end position="37"/>
    </location>
</feature>
<organism evidence="2 3">
    <name type="scientific">Tanacetum coccineum</name>
    <dbReference type="NCBI Taxonomy" id="301880"/>
    <lineage>
        <taxon>Eukaryota</taxon>
        <taxon>Viridiplantae</taxon>
        <taxon>Streptophyta</taxon>
        <taxon>Embryophyta</taxon>
        <taxon>Tracheophyta</taxon>
        <taxon>Spermatophyta</taxon>
        <taxon>Magnoliopsida</taxon>
        <taxon>eudicotyledons</taxon>
        <taxon>Gunneridae</taxon>
        <taxon>Pentapetalae</taxon>
        <taxon>asterids</taxon>
        <taxon>campanulids</taxon>
        <taxon>Asterales</taxon>
        <taxon>Asteraceae</taxon>
        <taxon>Asteroideae</taxon>
        <taxon>Anthemideae</taxon>
        <taxon>Anthemidinae</taxon>
        <taxon>Tanacetum</taxon>
    </lineage>
</organism>
<name>A0ABQ5GCP4_9ASTR</name>
<feature type="compositionally biased region" description="Pro residues" evidence="1">
    <location>
        <begin position="9"/>
        <end position="33"/>
    </location>
</feature>